<dbReference type="OrthoDB" id="582622at2759"/>
<evidence type="ECO:0000313" key="2">
    <source>
        <dbReference type="Proteomes" id="UP000244336"/>
    </source>
</evidence>
<organism evidence="1 2">
    <name type="scientific">Panicum hallii var. hallii</name>
    <dbReference type="NCBI Taxonomy" id="1504633"/>
    <lineage>
        <taxon>Eukaryota</taxon>
        <taxon>Viridiplantae</taxon>
        <taxon>Streptophyta</taxon>
        <taxon>Embryophyta</taxon>
        <taxon>Tracheophyta</taxon>
        <taxon>Spermatophyta</taxon>
        <taxon>Magnoliopsida</taxon>
        <taxon>Liliopsida</taxon>
        <taxon>Poales</taxon>
        <taxon>Poaceae</taxon>
        <taxon>PACMAD clade</taxon>
        <taxon>Panicoideae</taxon>
        <taxon>Panicodae</taxon>
        <taxon>Paniceae</taxon>
        <taxon>Panicinae</taxon>
        <taxon>Panicum</taxon>
        <taxon>Panicum sect. Panicum</taxon>
    </lineage>
</organism>
<protein>
    <submittedName>
        <fullName evidence="1">Uncharacterized protein</fullName>
    </submittedName>
</protein>
<evidence type="ECO:0000313" key="1">
    <source>
        <dbReference type="EMBL" id="PUZ60595.1"/>
    </source>
</evidence>
<dbReference type="Proteomes" id="UP000244336">
    <property type="component" value="Chromosome 4"/>
</dbReference>
<dbReference type="Gramene" id="PUZ60595">
    <property type="protein sequence ID" value="PUZ60595"/>
    <property type="gene ID" value="GQ55_4G155500"/>
</dbReference>
<reference evidence="1 2" key="1">
    <citation type="submission" date="2018-04" db="EMBL/GenBank/DDBJ databases">
        <title>WGS assembly of Panicum hallii var. hallii HAL2.</title>
        <authorList>
            <person name="Lovell J."/>
            <person name="Jenkins J."/>
            <person name="Lowry D."/>
            <person name="Mamidi S."/>
            <person name="Sreedasyam A."/>
            <person name="Weng X."/>
            <person name="Barry K."/>
            <person name="Bonette J."/>
            <person name="Campitelli B."/>
            <person name="Daum C."/>
            <person name="Gordon S."/>
            <person name="Gould B."/>
            <person name="Lipzen A."/>
            <person name="MacQueen A."/>
            <person name="Palacio-Mejia J."/>
            <person name="Plott C."/>
            <person name="Shakirov E."/>
            <person name="Shu S."/>
            <person name="Yoshinaga Y."/>
            <person name="Zane M."/>
            <person name="Rokhsar D."/>
            <person name="Grimwood J."/>
            <person name="Schmutz J."/>
            <person name="Juenger T."/>
        </authorList>
    </citation>
    <scope>NUCLEOTIDE SEQUENCE [LARGE SCALE GENOMIC DNA]</scope>
    <source>
        <strain evidence="2">cv. HAL2</strain>
    </source>
</reference>
<accession>A0A2T7DYF7</accession>
<sequence length="51" mass="6117">MSRQTNRIVFFYKMERVAGIEPASLAWKARGYSRRWLIFFNVSNSNPNMKF</sequence>
<dbReference type="EMBL" id="CM009752">
    <property type="protein sequence ID" value="PUZ60595.1"/>
    <property type="molecule type" value="Genomic_DNA"/>
</dbReference>
<proteinExistence type="predicted"/>
<gene>
    <name evidence="1" type="ORF">GQ55_4G155500</name>
</gene>
<name>A0A2T7DYF7_9POAL</name>
<keyword evidence="2" id="KW-1185">Reference proteome</keyword>
<dbReference type="AlphaFoldDB" id="A0A2T7DYF7"/>